<dbReference type="Pfam" id="PF13637">
    <property type="entry name" value="Ank_4"/>
    <property type="match status" value="1"/>
</dbReference>
<dbReference type="RefSeq" id="XP_009539124.1">
    <property type="nucleotide sequence ID" value="XM_009540829.1"/>
</dbReference>
<proteinExistence type="predicted"/>
<evidence type="ECO:0000313" key="2">
    <source>
        <dbReference type="Proteomes" id="UP000002640"/>
    </source>
</evidence>
<gene>
    <name evidence="1" type="ORF">PHYSODRAFT_261989</name>
</gene>
<protein>
    <submittedName>
        <fullName evidence="1">Uncharacterized protein</fullName>
    </submittedName>
</protein>
<dbReference type="Gene3D" id="1.25.40.20">
    <property type="entry name" value="Ankyrin repeat-containing domain"/>
    <property type="match status" value="2"/>
</dbReference>
<dbReference type="InterPro" id="IPR036770">
    <property type="entry name" value="Ankyrin_rpt-contain_sf"/>
</dbReference>
<dbReference type="SMR" id="G5AG81"/>
<dbReference type="EMBL" id="JH159166">
    <property type="protein sequence ID" value="EGZ05593.1"/>
    <property type="molecule type" value="Genomic_DNA"/>
</dbReference>
<dbReference type="KEGG" id="psoj:PHYSODRAFT_261989"/>
<dbReference type="InterPro" id="IPR002110">
    <property type="entry name" value="Ankyrin_rpt"/>
</dbReference>
<dbReference type="SUPFAM" id="SSF140860">
    <property type="entry name" value="Pseudo ankyrin repeat-like"/>
    <property type="match status" value="1"/>
</dbReference>
<dbReference type="GeneID" id="20639337"/>
<dbReference type="PANTHER" id="PTHR46586">
    <property type="entry name" value="ANKYRIN REPEAT-CONTAINING PROTEIN"/>
    <property type="match status" value="1"/>
</dbReference>
<keyword evidence="2" id="KW-1185">Reference proteome</keyword>
<sequence length="573" mass="64284">MALTLTSVALVLLDQREGDALLQLGPLVSAFLGPSPHLSLSEACAFASTSLLDWMWSLSCTSVGRRASGWRLANYLRSEPHYYRWQFWKAMKVAAERGDLALVSWLFAHLSGCVVPVEVVEVAAKNGHLGVLQFLLGHDAGRFGRHKHTAMSAQDDEVSFQSIPDIPEQEAEDGNIVHWGGFSIVDAVIKSAILYSLKKGHSDFASFLLPPGKRLVDYPGNILQPQVIEMELDTGILRESEKAAVGAILRLGGTGRLDLMQRIVRQHSPPPPPREGAFEWGNNWFYATISACRAGDLEMVKWLVLHPHGQELCYGLMMGNGAEYVHWFAASPEGGHVEVMQFLAEEGMADQIPEALRRATAYGHLDAVKWVMEHFPSRNREQDVWVLEVAVLYGRMDIVQYLDSLTVPIRSTKPIDLAAEHGHSDILQWLHDVCDGHCSTNAMDSAATNGHFEVVKYIAVKVARAAKNGHLEILKWLYRHRSEGCTPKAIVDAAENSHARVVEWLLDHYPDLTPRLRNLVIHPPNQFEMLFFLRETFPSTFRQGNSERPRSRLVHESNDEHVKAWLQQEYSSF</sequence>
<accession>G5AG81</accession>
<evidence type="ECO:0000313" key="1">
    <source>
        <dbReference type="EMBL" id="EGZ05593.1"/>
    </source>
</evidence>
<dbReference type="InParanoid" id="G5AG81"/>
<dbReference type="PANTHER" id="PTHR46586:SF3">
    <property type="entry name" value="ANKYRIN REPEAT-CONTAINING PROTEIN"/>
    <property type="match status" value="1"/>
</dbReference>
<dbReference type="Pfam" id="PF12796">
    <property type="entry name" value="Ank_2"/>
    <property type="match status" value="1"/>
</dbReference>
<reference evidence="1 2" key="1">
    <citation type="journal article" date="2006" name="Science">
        <title>Phytophthora genome sequences uncover evolutionary origins and mechanisms of pathogenesis.</title>
        <authorList>
            <person name="Tyler B.M."/>
            <person name="Tripathy S."/>
            <person name="Zhang X."/>
            <person name="Dehal P."/>
            <person name="Jiang R.H."/>
            <person name="Aerts A."/>
            <person name="Arredondo F.D."/>
            <person name="Baxter L."/>
            <person name="Bensasson D."/>
            <person name="Beynon J.L."/>
            <person name="Chapman J."/>
            <person name="Damasceno C.M."/>
            <person name="Dorrance A.E."/>
            <person name="Dou D."/>
            <person name="Dickerman A.W."/>
            <person name="Dubchak I.L."/>
            <person name="Garbelotto M."/>
            <person name="Gijzen M."/>
            <person name="Gordon S.G."/>
            <person name="Govers F."/>
            <person name="Grunwald N.J."/>
            <person name="Huang W."/>
            <person name="Ivors K.L."/>
            <person name="Jones R.W."/>
            <person name="Kamoun S."/>
            <person name="Krampis K."/>
            <person name="Lamour K.H."/>
            <person name="Lee M.K."/>
            <person name="McDonald W.H."/>
            <person name="Medina M."/>
            <person name="Meijer H.J."/>
            <person name="Nordberg E.K."/>
            <person name="Maclean D.J."/>
            <person name="Ospina-Giraldo M.D."/>
            <person name="Morris P.F."/>
            <person name="Phuntumart V."/>
            <person name="Putnam N.H."/>
            <person name="Rash S."/>
            <person name="Rose J.K."/>
            <person name="Sakihama Y."/>
            <person name="Salamov A.A."/>
            <person name="Savidor A."/>
            <person name="Scheuring C.F."/>
            <person name="Smith B.M."/>
            <person name="Sobral B.W."/>
            <person name="Terry A."/>
            <person name="Torto-Alalibo T.A."/>
            <person name="Win J."/>
            <person name="Xu Z."/>
            <person name="Zhang H."/>
            <person name="Grigoriev I.V."/>
            <person name="Rokhsar D.S."/>
            <person name="Boore J.L."/>
        </authorList>
    </citation>
    <scope>NUCLEOTIDE SEQUENCE [LARGE SCALE GENOMIC DNA]</scope>
    <source>
        <strain evidence="1 2">P6497</strain>
    </source>
</reference>
<dbReference type="AlphaFoldDB" id="G5AG81"/>
<organism evidence="1 2">
    <name type="scientific">Phytophthora sojae (strain P6497)</name>
    <name type="common">Soybean stem and root rot agent</name>
    <name type="synonym">Phytophthora megasperma f. sp. glycines</name>
    <dbReference type="NCBI Taxonomy" id="1094619"/>
    <lineage>
        <taxon>Eukaryota</taxon>
        <taxon>Sar</taxon>
        <taxon>Stramenopiles</taxon>
        <taxon>Oomycota</taxon>
        <taxon>Peronosporomycetes</taxon>
        <taxon>Peronosporales</taxon>
        <taxon>Peronosporaceae</taxon>
        <taxon>Phytophthora</taxon>
    </lineage>
</organism>
<dbReference type="Proteomes" id="UP000002640">
    <property type="component" value="Unassembled WGS sequence"/>
</dbReference>
<name>G5AG81_PHYSP</name>
<dbReference type="SUPFAM" id="SSF48403">
    <property type="entry name" value="Ankyrin repeat"/>
    <property type="match status" value="1"/>
</dbReference>
<dbReference type="InterPro" id="IPR052050">
    <property type="entry name" value="SecEffector_AnkRepeat"/>
</dbReference>